<comment type="subcellular location">
    <subcellularLocation>
        <location evidence="2">Mitochondrion</location>
    </subcellularLocation>
</comment>
<reference evidence="9 10" key="1">
    <citation type="submission" date="2013-12" db="EMBL/GenBank/DDBJ databases">
        <title>The Genome Sequence of Candida albicans P78048.</title>
        <authorList>
            <consortium name="The Broad Institute Genome Sequencing Platform"/>
            <consortium name="The Broad Institute Genome Sequencing Center for Infectious Disease"/>
            <person name="Cuomo C."/>
            <person name="Bennett R."/>
            <person name="Hirakawa M."/>
            <person name="Noverr M."/>
            <person name="Mitchell A."/>
            <person name="Young S.K."/>
            <person name="Zeng Q."/>
            <person name="Gargeya S."/>
            <person name="Fitzgerald M."/>
            <person name="Abouelleil A."/>
            <person name="Alvarado L."/>
            <person name="Berlin A.M."/>
            <person name="Chapman S.B."/>
            <person name="Dewar J."/>
            <person name="Goldberg J."/>
            <person name="Griggs A."/>
            <person name="Gujja S."/>
            <person name="Hansen M."/>
            <person name="Howarth C."/>
            <person name="Imamovic A."/>
            <person name="Larimer J."/>
            <person name="McCowan C."/>
            <person name="Murphy C."/>
            <person name="Pearson M."/>
            <person name="Priest M."/>
            <person name="Roberts A."/>
            <person name="Saif S."/>
            <person name="Shea T."/>
            <person name="Sykes S."/>
            <person name="Wortman J."/>
            <person name="Nusbaum C."/>
            <person name="Birren B."/>
        </authorList>
    </citation>
    <scope>NUCLEOTIDE SEQUENCE [LARGE SCALE GENOMIC DNA]</scope>
    <source>
        <strain evidence="9 10">P78048</strain>
    </source>
</reference>
<dbReference type="Pfam" id="PF14881">
    <property type="entry name" value="Tubulin_3"/>
    <property type="match status" value="1"/>
</dbReference>
<dbReference type="Gene3D" id="3.40.50.1440">
    <property type="entry name" value="Tubulin/FtsZ, GTPase domain"/>
    <property type="match status" value="1"/>
</dbReference>
<evidence type="ECO:0000256" key="1">
    <source>
        <dbReference type="ARBA" id="ARBA00003757"/>
    </source>
</evidence>
<proteinExistence type="inferred from homology"/>
<name>A0AB34PTE8_CANAX</name>
<dbReference type="PANTHER" id="PTHR13391">
    <property type="entry name" value="MITOCHONDRIAL DISTRIBUTION REGULATOR MISATO"/>
    <property type="match status" value="1"/>
</dbReference>
<organism evidence="9 10">
    <name type="scientific">Candida albicans P78048</name>
    <dbReference type="NCBI Taxonomy" id="1094989"/>
    <lineage>
        <taxon>Eukaryota</taxon>
        <taxon>Fungi</taxon>
        <taxon>Dikarya</taxon>
        <taxon>Ascomycota</taxon>
        <taxon>Saccharomycotina</taxon>
        <taxon>Pichiomycetes</taxon>
        <taxon>Debaryomycetaceae</taxon>
        <taxon>Candida/Lodderomyces clade</taxon>
        <taxon>Candida</taxon>
    </lineage>
</organism>
<dbReference type="EMBL" id="AJIX01000021">
    <property type="protein sequence ID" value="KGR10393.1"/>
    <property type="molecule type" value="Genomic_DNA"/>
</dbReference>
<evidence type="ECO:0000256" key="3">
    <source>
        <dbReference type="ARBA" id="ARBA00008507"/>
    </source>
</evidence>
<evidence type="ECO:0000256" key="2">
    <source>
        <dbReference type="ARBA" id="ARBA00004173"/>
    </source>
</evidence>
<evidence type="ECO:0000256" key="5">
    <source>
        <dbReference type="ARBA" id="ARBA00022030"/>
    </source>
</evidence>
<evidence type="ECO:0000256" key="4">
    <source>
        <dbReference type="ARBA" id="ARBA00014097"/>
    </source>
</evidence>
<keyword evidence="6" id="KW-0496">Mitochondrion</keyword>
<dbReference type="InterPro" id="IPR049942">
    <property type="entry name" value="DML1/Misato"/>
</dbReference>
<gene>
    <name evidence="9" type="ORF">MG3_03148</name>
</gene>
<dbReference type="Pfam" id="PF10644">
    <property type="entry name" value="Misat_Tub_SegII"/>
    <property type="match status" value="1"/>
</dbReference>
<evidence type="ECO:0000256" key="6">
    <source>
        <dbReference type="ARBA" id="ARBA00023128"/>
    </source>
</evidence>
<dbReference type="SUPFAM" id="SSF52490">
    <property type="entry name" value="Tubulin nucleotide-binding domain-like"/>
    <property type="match status" value="1"/>
</dbReference>
<evidence type="ECO:0000259" key="7">
    <source>
        <dbReference type="Pfam" id="PF10644"/>
    </source>
</evidence>
<comment type="caution">
    <text evidence="9">The sequence shown here is derived from an EMBL/GenBank/DDBJ whole genome shotgun (WGS) entry which is preliminary data.</text>
</comment>
<comment type="function">
    <text evidence="1">Involved in the partitioning of the mitochondrial organelle and mitochondrial DNA (mtDNA) inheritance.</text>
</comment>
<dbReference type="InterPro" id="IPR036525">
    <property type="entry name" value="Tubulin/FtsZ_GTPase_sf"/>
</dbReference>
<dbReference type="InterPro" id="IPR029209">
    <property type="entry name" value="DML1/Misato_tubulin"/>
</dbReference>
<dbReference type="GO" id="GO:0007005">
    <property type="term" value="P:mitochondrion organization"/>
    <property type="evidence" value="ECO:0007669"/>
    <property type="project" value="InterPro"/>
</dbReference>
<evidence type="ECO:0000259" key="8">
    <source>
        <dbReference type="Pfam" id="PF14881"/>
    </source>
</evidence>
<evidence type="ECO:0000313" key="10">
    <source>
        <dbReference type="Proteomes" id="UP000030161"/>
    </source>
</evidence>
<accession>A0AB34PTE8</accession>
<dbReference type="GO" id="GO:0005739">
    <property type="term" value="C:mitochondrion"/>
    <property type="evidence" value="ECO:0007669"/>
    <property type="project" value="UniProtKB-SubCell"/>
</dbReference>
<feature type="domain" description="DML1/Misato tubulin" evidence="8">
    <location>
        <begin position="136"/>
        <end position="347"/>
    </location>
</feature>
<dbReference type="InterPro" id="IPR019605">
    <property type="entry name" value="Misato_II_tubulin-like"/>
</dbReference>
<dbReference type="Proteomes" id="UP000030161">
    <property type="component" value="Unassembled WGS sequence"/>
</dbReference>
<dbReference type="PANTHER" id="PTHR13391:SF0">
    <property type="entry name" value="PROTEIN MISATO HOMOLOG 1"/>
    <property type="match status" value="1"/>
</dbReference>
<evidence type="ECO:0000313" key="9">
    <source>
        <dbReference type="EMBL" id="KGR10393.1"/>
    </source>
</evidence>
<comment type="similarity">
    <text evidence="3">Belongs to the misato family.</text>
</comment>
<protein>
    <recommendedName>
        <fullName evidence="4">Protein DML1</fullName>
    </recommendedName>
    <alternativeName>
        <fullName evidence="5">Protein dml1</fullName>
    </alternativeName>
</protein>
<dbReference type="AlphaFoldDB" id="A0AB34PTE8"/>
<sequence length="573" mass="65511">MSEIITLSYGSICNNTVTHLYNTQESLISYTPSSKPNHDLQVFLTRFKSTSVSYSPRALIYDLRNGLGALNKYEYHETLPVDLNFSLLSTNTTAPAGAETGAGSSLESGYNLKKSRVEKNEYQQKLDQGVTDGSSLNVNNTKYWTDYNKLIYNPKSLTTVNNFVHNENNHESGYHYNFNSLKYDSFNIGQEEFKACNNGNGGYGYDDNDNNKSIENFRYFLEKTDRLQGLQLLTNLNDAWGGFTSEMLIDLIDEFFNNTSSDKQNLWIYGIMNSTKLSEKTQSIRTKLSFIKTLIELTKQSSLIFPMNLNNSKDESWHNNYSMLTDKYNSGSNWHQSSLYATFINSIWGLNNQLKNQISMTHLQNDIVKLNPNQKIINQIKIKQEKSGNGDKQNQLFGSDLNQFNLKDIVNLKDLSNLGKSSDTSATQREINLGISKNASTNTGNDAYHNFVQNRISSSTSQNEKMMKDKEQEQNGIINNYLNPYIDNIFQVETFPVDILKSSSNAINISTEFNVNDGLKSYLKPYIKLVSNIRNQHREYLDIIEDKEELLEDLNNISQEYSYGYESDDEDYE</sequence>
<feature type="domain" description="Misato Segment II tubulin-like" evidence="7">
    <location>
        <begin position="2"/>
        <end position="128"/>
    </location>
</feature>